<gene>
    <name evidence="1" type="ORF">SAMN04488542_10559</name>
</gene>
<name>A0A1G7HX63_9BACL</name>
<sequence>MNDKADIAIPLLIASEHLLRVARDVESRADRDSESNQVYHIIDAIDREVLMTYGINVDELVPVGVDAALGIIFNYRNEELTISECLNQLEKFAAQACRG</sequence>
<keyword evidence="2" id="KW-1185">Reference proteome</keyword>
<dbReference type="AlphaFoldDB" id="A0A1G7HX63"/>
<evidence type="ECO:0000313" key="2">
    <source>
        <dbReference type="Proteomes" id="UP000198972"/>
    </source>
</evidence>
<dbReference type="EMBL" id="FNBG01000005">
    <property type="protein sequence ID" value="SDF04689.1"/>
    <property type="molecule type" value="Genomic_DNA"/>
</dbReference>
<proteinExistence type="predicted"/>
<accession>A0A1G7HX63</accession>
<dbReference type="Proteomes" id="UP000198972">
    <property type="component" value="Unassembled WGS sequence"/>
</dbReference>
<organism evidence="1 2">
    <name type="scientific">Fontibacillus panacisegetis</name>
    <dbReference type="NCBI Taxonomy" id="670482"/>
    <lineage>
        <taxon>Bacteria</taxon>
        <taxon>Bacillati</taxon>
        <taxon>Bacillota</taxon>
        <taxon>Bacilli</taxon>
        <taxon>Bacillales</taxon>
        <taxon>Paenibacillaceae</taxon>
        <taxon>Fontibacillus</taxon>
    </lineage>
</organism>
<dbReference type="RefSeq" id="WP_091227699.1">
    <property type="nucleotide sequence ID" value="NZ_FNBG01000005.1"/>
</dbReference>
<dbReference type="STRING" id="670482.SAMN04488542_10559"/>
<reference evidence="1 2" key="1">
    <citation type="submission" date="2016-10" db="EMBL/GenBank/DDBJ databases">
        <authorList>
            <person name="de Groot N.N."/>
        </authorList>
    </citation>
    <scope>NUCLEOTIDE SEQUENCE [LARGE SCALE GENOMIC DNA]</scope>
    <source>
        <strain evidence="1 2">DSM 28129</strain>
    </source>
</reference>
<evidence type="ECO:0000313" key="1">
    <source>
        <dbReference type="EMBL" id="SDF04689.1"/>
    </source>
</evidence>
<protein>
    <submittedName>
        <fullName evidence="1">Uncharacterized protein</fullName>
    </submittedName>
</protein>